<evidence type="ECO:0000256" key="9">
    <source>
        <dbReference type="ARBA" id="ARBA00023157"/>
    </source>
</evidence>
<evidence type="ECO:0000256" key="8">
    <source>
        <dbReference type="ARBA" id="ARBA00023049"/>
    </source>
</evidence>
<evidence type="ECO:0000259" key="12">
    <source>
        <dbReference type="Pfam" id="PF05572"/>
    </source>
</evidence>
<evidence type="ECO:0000256" key="6">
    <source>
        <dbReference type="ARBA" id="ARBA00022801"/>
    </source>
</evidence>
<dbReference type="GeneID" id="72064646"/>
<dbReference type="OrthoDB" id="536211at2759"/>
<dbReference type="Gene3D" id="3.40.390.10">
    <property type="entry name" value="Collagenase (Catalytic Domain)"/>
    <property type="match status" value="1"/>
</dbReference>
<keyword evidence="6" id="KW-0378">Hydrolase</keyword>
<proteinExistence type="inferred from homology"/>
<evidence type="ECO:0000256" key="1">
    <source>
        <dbReference type="ARBA" id="ARBA00003174"/>
    </source>
</evidence>
<dbReference type="InterPro" id="IPR008754">
    <property type="entry name" value="Peptidase_M43"/>
</dbReference>
<dbReference type="InterPro" id="IPR024079">
    <property type="entry name" value="MetalloPept_cat_dom_sf"/>
</dbReference>
<dbReference type="AlphaFoldDB" id="A0A9Q8QBI2"/>
<dbReference type="PANTHER" id="PTHR47466">
    <property type="match status" value="1"/>
</dbReference>
<evidence type="ECO:0000256" key="11">
    <source>
        <dbReference type="SAM" id="SignalP"/>
    </source>
</evidence>
<evidence type="ECO:0000256" key="2">
    <source>
        <dbReference type="ARBA" id="ARBA00008721"/>
    </source>
</evidence>
<dbReference type="Proteomes" id="UP000829364">
    <property type="component" value="Chromosome 2"/>
</dbReference>
<feature type="region of interest" description="Disordered" evidence="10">
    <location>
        <begin position="215"/>
        <end position="246"/>
    </location>
</feature>
<keyword evidence="4" id="KW-0479">Metal-binding</keyword>
<evidence type="ECO:0000256" key="3">
    <source>
        <dbReference type="ARBA" id="ARBA00022670"/>
    </source>
</evidence>
<name>A0A9Q8QBI2_9HYPO</name>
<evidence type="ECO:0000256" key="4">
    <source>
        <dbReference type="ARBA" id="ARBA00022723"/>
    </source>
</evidence>
<dbReference type="CDD" id="cd04275">
    <property type="entry name" value="ZnMc_pappalysin_like"/>
    <property type="match status" value="1"/>
</dbReference>
<dbReference type="KEGG" id="ptkz:JDV02_002686"/>
<dbReference type="EMBL" id="CP086355">
    <property type="protein sequence ID" value="UNI16227.1"/>
    <property type="molecule type" value="Genomic_DNA"/>
</dbReference>
<evidence type="ECO:0000256" key="5">
    <source>
        <dbReference type="ARBA" id="ARBA00022729"/>
    </source>
</evidence>
<feature type="signal peptide" evidence="11">
    <location>
        <begin position="1"/>
        <end position="18"/>
    </location>
</feature>
<evidence type="ECO:0000256" key="7">
    <source>
        <dbReference type="ARBA" id="ARBA00022833"/>
    </source>
</evidence>
<organism evidence="13 14">
    <name type="scientific">Purpureocillium takamizusanense</name>
    <dbReference type="NCBI Taxonomy" id="2060973"/>
    <lineage>
        <taxon>Eukaryota</taxon>
        <taxon>Fungi</taxon>
        <taxon>Dikarya</taxon>
        <taxon>Ascomycota</taxon>
        <taxon>Pezizomycotina</taxon>
        <taxon>Sordariomycetes</taxon>
        <taxon>Hypocreomycetidae</taxon>
        <taxon>Hypocreales</taxon>
        <taxon>Ophiocordycipitaceae</taxon>
        <taxon>Purpureocillium</taxon>
    </lineage>
</organism>
<keyword evidence="3" id="KW-0645">Protease</keyword>
<evidence type="ECO:0000313" key="14">
    <source>
        <dbReference type="Proteomes" id="UP000829364"/>
    </source>
</evidence>
<keyword evidence="14" id="KW-1185">Reference proteome</keyword>
<dbReference type="GO" id="GO:0006508">
    <property type="term" value="P:proteolysis"/>
    <property type="evidence" value="ECO:0007669"/>
    <property type="project" value="UniProtKB-KW"/>
</dbReference>
<comment type="function">
    <text evidence="1">Secreted metalloproteinase that allows assimilation of proteinaceous substrates.</text>
</comment>
<comment type="similarity">
    <text evidence="2">Belongs to the peptidase M43B family.</text>
</comment>
<keyword evidence="8" id="KW-0482">Metalloprotease</keyword>
<reference evidence="13" key="1">
    <citation type="submission" date="2021-11" db="EMBL/GenBank/DDBJ databases">
        <title>Purpureocillium_takamizusanense_genome.</title>
        <authorList>
            <person name="Nguyen N.-H."/>
        </authorList>
    </citation>
    <scope>NUCLEOTIDE SEQUENCE</scope>
    <source>
        <strain evidence="13">PT3</strain>
    </source>
</reference>
<dbReference type="Pfam" id="PF05572">
    <property type="entry name" value="Peptidase_M43"/>
    <property type="match status" value="1"/>
</dbReference>
<dbReference type="SUPFAM" id="SSF55486">
    <property type="entry name" value="Metalloproteases ('zincins'), catalytic domain"/>
    <property type="match status" value="1"/>
</dbReference>
<feature type="domain" description="Peptidase M43 pregnancy-associated plasma-A" evidence="12">
    <location>
        <begin position="191"/>
        <end position="280"/>
    </location>
</feature>
<evidence type="ECO:0000256" key="10">
    <source>
        <dbReference type="SAM" id="MobiDB-lite"/>
    </source>
</evidence>
<feature type="chain" id="PRO_5040401744" description="Peptidase M43 pregnancy-associated plasma-A domain-containing protein" evidence="11">
    <location>
        <begin position="19"/>
        <end position="287"/>
    </location>
</feature>
<dbReference type="GO" id="GO:0008237">
    <property type="term" value="F:metallopeptidase activity"/>
    <property type="evidence" value="ECO:0007669"/>
    <property type="project" value="UniProtKB-KW"/>
</dbReference>
<dbReference type="GO" id="GO:0046872">
    <property type="term" value="F:metal ion binding"/>
    <property type="evidence" value="ECO:0007669"/>
    <property type="project" value="UniProtKB-KW"/>
</dbReference>
<accession>A0A9Q8QBI2</accession>
<dbReference type="PANTHER" id="PTHR47466:SF1">
    <property type="entry name" value="METALLOPROTEASE MEP1 (AFU_ORTHOLOGUE AFUA_1G07730)-RELATED"/>
    <property type="match status" value="1"/>
</dbReference>
<sequence length="287" mass="31125">MLIGKLSLIAGLATSAAAGAVPNVKADFSCGVHTPTRGQIEAHRKLDSLEKAARLNGVAERANINVDLYFHVVSASQSGANFLDDNVVKKQVQVLNEDYAPGGISFILRDTTRTVDRDWATNRNELAMKQKLHRGGPRDLNLYFLDRLEDDGYGICTFPERLSEPNGTTLDGCLVKASTAPGGAASRFNLGKTAVHEVGHWFGLLHTFESHSNGTKASGCKGPGDYVSDTPASDSPSRGCPTGRDSCPAPGLDPIHNYMDYSDDACYTEFSQGQIARMHSYWLNYRK</sequence>
<keyword evidence="7" id="KW-0862">Zinc</keyword>
<keyword evidence="5 11" id="KW-0732">Signal</keyword>
<evidence type="ECO:0000313" key="13">
    <source>
        <dbReference type="EMBL" id="UNI16227.1"/>
    </source>
</evidence>
<protein>
    <recommendedName>
        <fullName evidence="12">Peptidase M43 pregnancy-associated plasma-A domain-containing protein</fullName>
    </recommendedName>
</protein>
<keyword evidence="9" id="KW-1015">Disulfide bond</keyword>
<gene>
    <name evidence="13" type="ORF">JDV02_002686</name>
</gene>
<dbReference type="RefSeq" id="XP_047839708.1">
    <property type="nucleotide sequence ID" value="XM_047983736.1"/>
</dbReference>